<dbReference type="InterPro" id="IPR036955">
    <property type="entry name" value="AP2/ERF_dom_sf"/>
</dbReference>
<comment type="subcellular location">
    <subcellularLocation>
        <location evidence="1">Nucleus</location>
    </subcellularLocation>
</comment>
<evidence type="ECO:0000256" key="1">
    <source>
        <dbReference type="ARBA" id="ARBA00004123"/>
    </source>
</evidence>
<feature type="domain" description="AP2/ERF" evidence="7">
    <location>
        <begin position="23"/>
        <end position="82"/>
    </location>
</feature>
<keyword evidence="5" id="KW-0539">Nucleus</keyword>
<accession>A0A7S3N8K2</accession>
<evidence type="ECO:0000313" key="8">
    <source>
        <dbReference type="EMBL" id="CAE0352194.1"/>
    </source>
</evidence>
<name>A0A7S3N8K2_9SPIT</name>
<evidence type="ECO:0000256" key="5">
    <source>
        <dbReference type="ARBA" id="ARBA00023242"/>
    </source>
</evidence>
<dbReference type="AlphaFoldDB" id="A0A7S3N8K2"/>
<proteinExistence type="predicted"/>
<reference evidence="8" key="1">
    <citation type="submission" date="2021-01" db="EMBL/GenBank/DDBJ databases">
        <authorList>
            <person name="Corre E."/>
            <person name="Pelletier E."/>
            <person name="Niang G."/>
            <person name="Scheremetjew M."/>
            <person name="Finn R."/>
            <person name="Kale V."/>
            <person name="Holt S."/>
            <person name="Cochrane G."/>
            <person name="Meng A."/>
            <person name="Brown T."/>
            <person name="Cohen L."/>
        </authorList>
    </citation>
    <scope>NUCLEOTIDE SEQUENCE</scope>
    <source>
        <strain evidence="8">FSP1.4</strain>
    </source>
</reference>
<feature type="region of interest" description="Disordered" evidence="6">
    <location>
        <begin position="1"/>
        <end position="23"/>
    </location>
</feature>
<sequence length="111" mass="12753">MLKQQTLVSIQSSQETRNRQSQLGRGSVFMGVSKNGEHWQVMINCGKDKKYIGTYLSEKEAAIAYDFYSICLHESKAKTNFSYDAGMVSRMVENYKRNLHNFTPAEFIDQV</sequence>
<evidence type="ECO:0000256" key="4">
    <source>
        <dbReference type="ARBA" id="ARBA00023163"/>
    </source>
</evidence>
<dbReference type="GO" id="GO:0005634">
    <property type="term" value="C:nucleus"/>
    <property type="evidence" value="ECO:0007669"/>
    <property type="project" value="UniProtKB-SubCell"/>
</dbReference>
<evidence type="ECO:0000256" key="6">
    <source>
        <dbReference type="SAM" id="MobiDB-lite"/>
    </source>
</evidence>
<protein>
    <recommendedName>
        <fullName evidence="7">AP2/ERF domain-containing protein</fullName>
    </recommendedName>
</protein>
<dbReference type="GO" id="GO:0003700">
    <property type="term" value="F:DNA-binding transcription factor activity"/>
    <property type="evidence" value="ECO:0007669"/>
    <property type="project" value="InterPro"/>
</dbReference>
<dbReference type="Gene3D" id="3.30.730.10">
    <property type="entry name" value="AP2/ERF domain"/>
    <property type="match status" value="1"/>
</dbReference>
<dbReference type="InterPro" id="IPR001471">
    <property type="entry name" value="AP2/ERF_dom"/>
</dbReference>
<keyword evidence="2" id="KW-0805">Transcription regulation</keyword>
<dbReference type="PROSITE" id="PS51032">
    <property type="entry name" value="AP2_ERF"/>
    <property type="match status" value="1"/>
</dbReference>
<evidence type="ECO:0000256" key="3">
    <source>
        <dbReference type="ARBA" id="ARBA00023125"/>
    </source>
</evidence>
<evidence type="ECO:0000256" key="2">
    <source>
        <dbReference type="ARBA" id="ARBA00023015"/>
    </source>
</evidence>
<dbReference type="EMBL" id="HBII01026542">
    <property type="protein sequence ID" value="CAE0352194.1"/>
    <property type="molecule type" value="Transcribed_RNA"/>
</dbReference>
<organism evidence="8">
    <name type="scientific">Euplotes harpa</name>
    <dbReference type="NCBI Taxonomy" id="151035"/>
    <lineage>
        <taxon>Eukaryota</taxon>
        <taxon>Sar</taxon>
        <taxon>Alveolata</taxon>
        <taxon>Ciliophora</taxon>
        <taxon>Intramacronucleata</taxon>
        <taxon>Spirotrichea</taxon>
        <taxon>Hypotrichia</taxon>
        <taxon>Euplotida</taxon>
        <taxon>Euplotidae</taxon>
        <taxon>Euplotes</taxon>
    </lineage>
</organism>
<dbReference type="GO" id="GO:0003677">
    <property type="term" value="F:DNA binding"/>
    <property type="evidence" value="ECO:0007669"/>
    <property type="project" value="UniProtKB-KW"/>
</dbReference>
<keyword evidence="4" id="KW-0804">Transcription</keyword>
<keyword evidence="3" id="KW-0238">DNA-binding</keyword>
<evidence type="ECO:0000259" key="7">
    <source>
        <dbReference type="PROSITE" id="PS51032"/>
    </source>
</evidence>
<dbReference type="SUPFAM" id="SSF54171">
    <property type="entry name" value="DNA-binding domain"/>
    <property type="match status" value="1"/>
</dbReference>
<gene>
    <name evidence="8" type="ORF">EHAR0213_LOCUS11110</name>
</gene>
<dbReference type="InterPro" id="IPR016177">
    <property type="entry name" value="DNA-bd_dom_sf"/>
</dbReference>